<dbReference type="AlphaFoldDB" id="A0A9X8UJF5"/>
<sequence length="529" mass="56664">MICISGISLPFDEDESAAIEQARKKARLSPALLRDGFVVKRSLDARKREDIRYVYTVGLCTSLRNEAHYLERLHLGGAAVREETPSLTLAVGDRPLSHRPLIAGFGPAGMFCALLLAQHGFRPIVLERGAALDERVAALERFWSGGALDPSANVQFGEGGAGTFSDGKLTTRIGDMRCEWVLHELRRLGAPGIITRQAKPHIGTDRLRQVVKNLRREIISLGGEVHFCTALEGLCIQSGRLHAVRTSGGELPAEVLVTALGHSARDSFQMLLDSGLTLQPKAFSVGVRIEHRREDVNRALYGGFAGHPKLPEGEYQLSQRVDGRGVYTFCMCPGGLVVPASSEAGGVVVNGMSEFARDAENSNSALVVGVEPADFGGGPLGGVAFQQRLEQAAFRLGEGGYKAPVQTVGRFLEERPGADFGRVAPSYAIGVEPADFRELFDPGILKMLRLGLRAFDGRLRGFACPDAVLTGVESRTSSPVRVLRDESLQSQVAGVYPCGEGAGYAGGIMSAAVDGLRVAGEIIGTYRPC</sequence>
<dbReference type="RefSeq" id="WP_132084680.1">
    <property type="nucleotide sequence ID" value="NZ_SLUK01000007.1"/>
</dbReference>
<evidence type="ECO:0000259" key="1">
    <source>
        <dbReference type="Pfam" id="PF21688"/>
    </source>
</evidence>
<accession>A0A9X8UJF5</accession>
<dbReference type="InterPro" id="IPR049516">
    <property type="entry name" value="FAD-depend_C"/>
</dbReference>
<dbReference type="PANTHER" id="PTHR42842">
    <property type="entry name" value="FAD/NAD(P)-BINDING OXIDOREDUCTASE"/>
    <property type="match status" value="1"/>
</dbReference>
<protein>
    <recommendedName>
        <fullName evidence="1">FAD-dependent protein C-terminal domain-containing protein</fullName>
    </recommendedName>
</protein>
<dbReference type="Gene3D" id="3.30.70.2700">
    <property type="match status" value="1"/>
</dbReference>
<dbReference type="Pfam" id="PF21688">
    <property type="entry name" value="FAD-depend_C"/>
    <property type="match status" value="1"/>
</dbReference>
<evidence type="ECO:0000313" key="2">
    <source>
        <dbReference type="EMBL" id="TCL42921.1"/>
    </source>
</evidence>
<proteinExistence type="predicted"/>
<comment type="caution">
    <text evidence="2">The sequence shown here is derived from an EMBL/GenBank/DDBJ whole genome shotgun (WGS) entry which is preliminary data.</text>
</comment>
<gene>
    <name evidence="2" type="ORF">EDD78_10722</name>
</gene>
<feature type="domain" description="FAD-dependent protein C-terminal" evidence="1">
    <location>
        <begin position="282"/>
        <end position="476"/>
    </location>
</feature>
<dbReference type="InterPro" id="IPR036188">
    <property type="entry name" value="FAD/NAD-bd_sf"/>
</dbReference>
<evidence type="ECO:0000313" key="3">
    <source>
        <dbReference type="Proteomes" id="UP000294682"/>
    </source>
</evidence>
<name>A0A9X8UJF5_9FIRM</name>
<reference evidence="2 3" key="1">
    <citation type="submission" date="2019-03" db="EMBL/GenBank/DDBJ databases">
        <title>Genomic Encyclopedia of Type Strains, Phase IV (KMG-IV): sequencing the most valuable type-strain genomes for metagenomic binning, comparative biology and taxonomic classification.</title>
        <authorList>
            <person name="Goeker M."/>
        </authorList>
    </citation>
    <scope>NUCLEOTIDE SEQUENCE [LARGE SCALE GENOMIC DNA]</scope>
    <source>
        <strain evidence="2 3">DSM 100433</strain>
    </source>
</reference>
<dbReference type="PIRSF" id="PIRSF038984">
    <property type="entry name" value="FAD_binding_protein"/>
    <property type="match status" value="1"/>
</dbReference>
<dbReference type="InterPro" id="IPR028348">
    <property type="entry name" value="FAD-binding_protein"/>
</dbReference>
<keyword evidence="3" id="KW-1185">Reference proteome</keyword>
<dbReference type="EMBL" id="SLUK01000007">
    <property type="protein sequence ID" value="TCL42921.1"/>
    <property type="molecule type" value="Genomic_DNA"/>
</dbReference>
<dbReference type="Proteomes" id="UP000294682">
    <property type="component" value="Unassembled WGS sequence"/>
</dbReference>
<dbReference type="PANTHER" id="PTHR42842:SF3">
    <property type="entry name" value="FAD_NAD(P)-BINDING OXIDOREDUCTASE FAMILY PROTEIN"/>
    <property type="match status" value="1"/>
</dbReference>
<dbReference type="SUPFAM" id="SSF51905">
    <property type="entry name" value="FAD/NAD(P)-binding domain"/>
    <property type="match status" value="1"/>
</dbReference>
<organism evidence="2 3">
    <name type="scientific">Harryflintia acetispora</name>
    <dbReference type="NCBI Taxonomy" id="1849041"/>
    <lineage>
        <taxon>Bacteria</taxon>
        <taxon>Bacillati</taxon>
        <taxon>Bacillota</taxon>
        <taxon>Clostridia</taxon>
        <taxon>Eubacteriales</taxon>
        <taxon>Oscillospiraceae</taxon>
        <taxon>Harryflintia</taxon>
    </lineage>
</organism>
<dbReference type="Gene3D" id="3.50.50.60">
    <property type="entry name" value="FAD/NAD(P)-binding domain"/>
    <property type="match status" value="2"/>
</dbReference>